<protein>
    <submittedName>
        <fullName evidence="2">Uncharacterized protein</fullName>
    </submittedName>
</protein>
<dbReference type="AlphaFoldDB" id="A0A7C8MSN8"/>
<feature type="region of interest" description="Disordered" evidence="1">
    <location>
        <begin position="69"/>
        <end position="113"/>
    </location>
</feature>
<feature type="compositionally biased region" description="Basic and acidic residues" evidence="1">
    <location>
        <begin position="74"/>
        <end position="93"/>
    </location>
</feature>
<dbReference type="Proteomes" id="UP000481861">
    <property type="component" value="Unassembled WGS sequence"/>
</dbReference>
<name>A0A7C8MSN8_9PLEO</name>
<dbReference type="EMBL" id="JAADJZ010000004">
    <property type="protein sequence ID" value="KAF2876024.1"/>
    <property type="molecule type" value="Genomic_DNA"/>
</dbReference>
<proteinExistence type="predicted"/>
<reference evidence="2 3" key="1">
    <citation type="submission" date="2020-01" db="EMBL/GenBank/DDBJ databases">
        <authorList>
            <consortium name="DOE Joint Genome Institute"/>
            <person name="Haridas S."/>
            <person name="Albert R."/>
            <person name="Binder M."/>
            <person name="Bloem J."/>
            <person name="Labutti K."/>
            <person name="Salamov A."/>
            <person name="Andreopoulos B."/>
            <person name="Baker S.E."/>
            <person name="Barry K."/>
            <person name="Bills G."/>
            <person name="Bluhm B.H."/>
            <person name="Cannon C."/>
            <person name="Castanera R."/>
            <person name="Culley D.E."/>
            <person name="Daum C."/>
            <person name="Ezra D."/>
            <person name="Gonzalez J.B."/>
            <person name="Henrissat B."/>
            <person name="Kuo A."/>
            <person name="Liang C."/>
            <person name="Lipzen A."/>
            <person name="Lutzoni F."/>
            <person name="Magnuson J."/>
            <person name="Mondo S."/>
            <person name="Nolan M."/>
            <person name="Ohm R."/>
            <person name="Pangilinan J."/>
            <person name="Park H.-J.H."/>
            <person name="Ramirez L."/>
            <person name="Alfaro M."/>
            <person name="Sun H."/>
            <person name="Tritt A."/>
            <person name="Yoshinaga Y."/>
            <person name="Zwiers L.-H.L."/>
            <person name="Turgeon B.G."/>
            <person name="Goodwin S.B."/>
            <person name="Spatafora J.W."/>
            <person name="Crous P.W."/>
            <person name="Grigoriev I.V."/>
        </authorList>
    </citation>
    <scope>NUCLEOTIDE SEQUENCE [LARGE SCALE GENOMIC DNA]</scope>
    <source>
        <strain evidence="2 3">CBS 611.86</strain>
    </source>
</reference>
<evidence type="ECO:0000313" key="2">
    <source>
        <dbReference type="EMBL" id="KAF2876024.1"/>
    </source>
</evidence>
<keyword evidence="3" id="KW-1185">Reference proteome</keyword>
<organism evidence="2 3">
    <name type="scientific">Massariosphaeria phaeospora</name>
    <dbReference type="NCBI Taxonomy" id="100035"/>
    <lineage>
        <taxon>Eukaryota</taxon>
        <taxon>Fungi</taxon>
        <taxon>Dikarya</taxon>
        <taxon>Ascomycota</taxon>
        <taxon>Pezizomycotina</taxon>
        <taxon>Dothideomycetes</taxon>
        <taxon>Pleosporomycetidae</taxon>
        <taxon>Pleosporales</taxon>
        <taxon>Pleosporales incertae sedis</taxon>
        <taxon>Massariosphaeria</taxon>
    </lineage>
</organism>
<accession>A0A7C8MSN8</accession>
<sequence>MFTVADPPPQLHLLPQLLIESNDQATWASRLQRLARWARSAPVTFARIIAAEEPAVVAMTSRPWLCYTNPRTKTPRDVDDDRMYFHDGQDPRRQPTNPYADRPAAPNTQAQRQTDDGILLICRWAEQSALPNGRRMTASSMVCRWAGQPALCEEDGDPSAKGMNALRQGELEEGARIPPGRPGIGDASHFDKYPEETEAYGQTGGDRYVSRAIPETASLTIQQTMTSSLFRIPPGRPGIGDTSQFDKYPEETEAYGQTVVMDVDGCFTPATQAQR</sequence>
<evidence type="ECO:0000256" key="1">
    <source>
        <dbReference type="SAM" id="MobiDB-lite"/>
    </source>
</evidence>
<gene>
    <name evidence="2" type="ORF">BDV95DRAFT_591418</name>
</gene>
<evidence type="ECO:0000313" key="3">
    <source>
        <dbReference type="Proteomes" id="UP000481861"/>
    </source>
</evidence>
<comment type="caution">
    <text evidence="2">The sequence shown here is derived from an EMBL/GenBank/DDBJ whole genome shotgun (WGS) entry which is preliminary data.</text>
</comment>